<dbReference type="RefSeq" id="WP_138403998.1">
    <property type="nucleotide sequence ID" value="NZ_VBSP01000007.1"/>
</dbReference>
<name>A0A5R9EHR3_9LACT</name>
<dbReference type="AlphaFoldDB" id="A0A5R9EHR3"/>
<feature type="transmembrane region" description="Helical" evidence="8">
    <location>
        <begin position="327"/>
        <end position="357"/>
    </location>
</feature>
<keyword evidence="3" id="KW-0813">Transport</keyword>
<feature type="transmembrane region" description="Helical" evidence="8">
    <location>
        <begin position="232"/>
        <end position="256"/>
    </location>
</feature>
<dbReference type="GO" id="GO:0055085">
    <property type="term" value="P:transmembrane transport"/>
    <property type="evidence" value="ECO:0007669"/>
    <property type="project" value="TreeGrafter"/>
</dbReference>
<reference evidence="9 10" key="1">
    <citation type="submission" date="2019-05" db="EMBL/GenBank/DDBJ databases">
        <title>The metagenome of a microbial culture collection derived from dairy environment covers the genomic content of the human microbiome.</title>
        <authorList>
            <person name="Roder T."/>
            <person name="Wuthrich D."/>
            <person name="Sattari Z."/>
            <person name="Von Ah U."/>
            <person name="Bar C."/>
            <person name="Ronchi F."/>
            <person name="Macpherson A.J."/>
            <person name="Ganal-Vonarburg S.C."/>
            <person name="Bruggmann R."/>
            <person name="Vergeres G."/>
        </authorList>
    </citation>
    <scope>NUCLEOTIDE SEQUENCE [LARGE SCALE GENOMIC DNA]</scope>
    <source>
        <strain evidence="9 10">FAM 24227</strain>
    </source>
</reference>
<evidence type="ECO:0000313" key="10">
    <source>
        <dbReference type="Proteomes" id="UP000306420"/>
    </source>
</evidence>
<comment type="similarity">
    <text evidence="2">Belongs to the autoinducer-2 exporter (AI-2E) (TC 2.A.86) family.</text>
</comment>
<evidence type="ECO:0000256" key="5">
    <source>
        <dbReference type="ARBA" id="ARBA00022692"/>
    </source>
</evidence>
<evidence type="ECO:0000256" key="3">
    <source>
        <dbReference type="ARBA" id="ARBA00022448"/>
    </source>
</evidence>
<sequence>MDKLGRLDRMVMKYVILAAVFILVIFNYQHIFAGLRELWDIISPVVYGFVFAYILNLIMVMYEGFWFPETDNELLIRARRPVSILLALITVIIVIVLVLWLIIPQLISLVQTLLENLPLMVEYIQRWIEDLEEIYPQIDTLINNLNINWESIARDAASFANNILGSTFTTFQLLTSSLFRLVVILVVAIYALFSKEKIQRQVKRVLRAYMKRDHFRRLKYVLRVTNESFSSFITGMLIEAIIYGTLVTVGMMIFNFPYAGMIGALSGALALVPMVGAILSAVIGTMLVFVQNPIQGLFFLLFNIVLQQLESNAIYPRIVGGSIGLPGIWTFIAVTIGGGILGPAGFFLGVPIASVIYKLIRSNVEYKEHYYELDHGSELTF</sequence>
<keyword evidence="6 8" id="KW-1133">Transmembrane helix</keyword>
<feature type="transmembrane region" description="Helical" evidence="8">
    <location>
        <begin position="171"/>
        <end position="193"/>
    </location>
</feature>
<gene>
    <name evidence="9" type="ORF">FEZ33_03425</name>
</gene>
<evidence type="ECO:0000256" key="1">
    <source>
        <dbReference type="ARBA" id="ARBA00004651"/>
    </source>
</evidence>
<evidence type="ECO:0000256" key="8">
    <source>
        <dbReference type="SAM" id="Phobius"/>
    </source>
</evidence>
<feature type="transmembrane region" description="Helical" evidence="8">
    <location>
        <begin position="82"/>
        <end position="103"/>
    </location>
</feature>
<accession>A0A5R9EHR3</accession>
<feature type="transmembrane region" description="Helical" evidence="8">
    <location>
        <begin position="268"/>
        <end position="290"/>
    </location>
</feature>
<keyword evidence="4" id="KW-1003">Cell membrane</keyword>
<evidence type="ECO:0000256" key="6">
    <source>
        <dbReference type="ARBA" id="ARBA00022989"/>
    </source>
</evidence>
<keyword evidence="5 8" id="KW-0812">Transmembrane</keyword>
<feature type="transmembrane region" description="Helical" evidence="8">
    <location>
        <begin position="297"/>
        <end position="315"/>
    </location>
</feature>
<evidence type="ECO:0000313" key="9">
    <source>
        <dbReference type="EMBL" id="TLQ48833.1"/>
    </source>
</evidence>
<dbReference type="Proteomes" id="UP000306420">
    <property type="component" value="Unassembled WGS sequence"/>
</dbReference>
<evidence type="ECO:0000256" key="4">
    <source>
        <dbReference type="ARBA" id="ARBA00022475"/>
    </source>
</evidence>
<dbReference type="EMBL" id="VBSP01000007">
    <property type="protein sequence ID" value="TLQ48833.1"/>
    <property type="molecule type" value="Genomic_DNA"/>
</dbReference>
<comment type="caution">
    <text evidence="9">The sequence shown here is derived from an EMBL/GenBank/DDBJ whole genome shotgun (WGS) entry which is preliminary data.</text>
</comment>
<dbReference type="GO" id="GO:0005886">
    <property type="term" value="C:plasma membrane"/>
    <property type="evidence" value="ECO:0007669"/>
    <property type="project" value="UniProtKB-SubCell"/>
</dbReference>
<comment type="subcellular location">
    <subcellularLocation>
        <location evidence="1">Cell membrane</location>
        <topology evidence="1">Multi-pass membrane protein</topology>
    </subcellularLocation>
</comment>
<protein>
    <submittedName>
        <fullName evidence="9">AI-2E family transporter</fullName>
    </submittedName>
</protein>
<dbReference type="Pfam" id="PF01594">
    <property type="entry name" value="AI-2E_transport"/>
    <property type="match status" value="1"/>
</dbReference>
<dbReference type="OrthoDB" id="9793390at2"/>
<feature type="transmembrane region" description="Helical" evidence="8">
    <location>
        <begin position="41"/>
        <end position="62"/>
    </location>
</feature>
<organism evidence="9 10">
    <name type="scientific">Ruoffia tabacinasalis</name>
    <dbReference type="NCBI Taxonomy" id="87458"/>
    <lineage>
        <taxon>Bacteria</taxon>
        <taxon>Bacillati</taxon>
        <taxon>Bacillota</taxon>
        <taxon>Bacilli</taxon>
        <taxon>Lactobacillales</taxon>
        <taxon>Aerococcaceae</taxon>
        <taxon>Ruoffia</taxon>
    </lineage>
</organism>
<evidence type="ECO:0000256" key="7">
    <source>
        <dbReference type="ARBA" id="ARBA00023136"/>
    </source>
</evidence>
<keyword evidence="7 8" id="KW-0472">Membrane</keyword>
<dbReference type="InterPro" id="IPR002549">
    <property type="entry name" value="AI-2E-like"/>
</dbReference>
<dbReference type="PANTHER" id="PTHR21716">
    <property type="entry name" value="TRANSMEMBRANE PROTEIN"/>
    <property type="match status" value="1"/>
</dbReference>
<feature type="transmembrane region" description="Helical" evidence="8">
    <location>
        <begin position="12"/>
        <end position="29"/>
    </location>
</feature>
<evidence type="ECO:0000256" key="2">
    <source>
        <dbReference type="ARBA" id="ARBA00009773"/>
    </source>
</evidence>
<proteinExistence type="inferred from homology"/>
<dbReference type="PANTHER" id="PTHR21716:SF53">
    <property type="entry name" value="PERMEASE PERM-RELATED"/>
    <property type="match status" value="1"/>
</dbReference>